<keyword evidence="1" id="KW-0862">Zinc</keyword>
<sequence>MDLPANGSGGPSILLPCCTKRKFDDFEMLKMYTIAYNPTPTEVELHKNHLFDLKLKCSALISELENQRLLKKSGEDLIMLEKLKVSGIEIDLKYEATTLASREWLQQKQADGSVGNNLNLASFQRLDQCFGQRLCQHAQNRPSSSSLPVAIINPGVQTQLTQQPVQSASVSQNPVPQIESELSNYVGEPVNENNQNIQDTTSSHSNEGPAAQEADPAPSPKSSETLQTQTENSRDESCEPPLASPTPDEEENIGLVSDTNVGETSPVKSASENSPRRRLYRKFEVTVPRRGRSLQNQGLMSPSSKKVTAEQAAPSLSSQILADEEDGSQDDDQSIIALPADSGKADSIVLLTSDSGDNESSDEEFQSASSDQMELTSTKNSIGSKPSREAAKHKNLHAINYHLDHEKFEQTTECIICGKHSRDITKHFKSLHPNSEVLISRMSAAALKKAKSEVHTMPPMTGTFQCRLCPMLMRRLNTFKDHVTFHTGEYNYGCSACNFTSPKIDFLANHKFKHKGMFGKVPTLRKLDAFPEPPVACFIPGYVCPVCHWVQLKKESVHKHINEAHKLSEGMNAIVVNMVSAVKSKLSEAGASSSKRKRQSSDDDGDSI</sequence>
<feature type="compositionally biased region" description="Polar residues" evidence="2">
    <location>
        <begin position="220"/>
        <end position="231"/>
    </location>
</feature>
<dbReference type="AlphaFoldDB" id="A0A8S1DK55"/>
<dbReference type="Proteomes" id="UP000494165">
    <property type="component" value="Unassembled WGS sequence"/>
</dbReference>
<keyword evidence="1" id="KW-0863">Zinc-finger</keyword>
<protein>
    <recommendedName>
        <fullName evidence="3">C2H2-type domain-containing protein</fullName>
    </recommendedName>
</protein>
<feature type="compositionally biased region" description="Polar residues" evidence="2">
    <location>
        <begin position="293"/>
        <end position="306"/>
    </location>
</feature>
<evidence type="ECO:0000259" key="3">
    <source>
        <dbReference type="PROSITE" id="PS50157"/>
    </source>
</evidence>
<feature type="region of interest" description="Disordered" evidence="2">
    <location>
        <begin position="587"/>
        <end position="608"/>
    </location>
</feature>
<accession>A0A8S1DK55</accession>
<feature type="compositionally biased region" description="Polar residues" evidence="2">
    <location>
        <begin position="366"/>
        <end position="384"/>
    </location>
</feature>
<comment type="caution">
    <text evidence="4">The sequence shown here is derived from an EMBL/GenBank/DDBJ whole genome shotgun (WGS) entry which is preliminary data.</text>
</comment>
<dbReference type="EMBL" id="CADEPI010000211">
    <property type="protein sequence ID" value="CAB3380527.1"/>
    <property type="molecule type" value="Genomic_DNA"/>
</dbReference>
<feature type="domain" description="C2H2-type" evidence="3">
    <location>
        <begin position="464"/>
        <end position="491"/>
    </location>
</feature>
<dbReference type="Gene3D" id="3.30.160.60">
    <property type="entry name" value="Classic Zinc Finger"/>
    <property type="match status" value="1"/>
</dbReference>
<dbReference type="SMART" id="SM00355">
    <property type="entry name" value="ZnF_C2H2"/>
    <property type="match status" value="4"/>
</dbReference>
<evidence type="ECO:0000256" key="2">
    <source>
        <dbReference type="SAM" id="MobiDB-lite"/>
    </source>
</evidence>
<feature type="compositionally biased region" description="Polar residues" evidence="2">
    <location>
        <begin position="191"/>
        <end position="206"/>
    </location>
</feature>
<evidence type="ECO:0000256" key="1">
    <source>
        <dbReference type="PROSITE-ProRule" id="PRU00042"/>
    </source>
</evidence>
<dbReference type="PROSITE" id="PS50157">
    <property type="entry name" value="ZINC_FINGER_C2H2_2"/>
    <property type="match status" value="1"/>
</dbReference>
<proteinExistence type="predicted"/>
<feature type="compositionally biased region" description="Acidic residues" evidence="2">
    <location>
        <begin position="356"/>
        <end position="365"/>
    </location>
</feature>
<organism evidence="4 5">
    <name type="scientific">Cloeon dipterum</name>
    <dbReference type="NCBI Taxonomy" id="197152"/>
    <lineage>
        <taxon>Eukaryota</taxon>
        <taxon>Metazoa</taxon>
        <taxon>Ecdysozoa</taxon>
        <taxon>Arthropoda</taxon>
        <taxon>Hexapoda</taxon>
        <taxon>Insecta</taxon>
        <taxon>Pterygota</taxon>
        <taxon>Palaeoptera</taxon>
        <taxon>Ephemeroptera</taxon>
        <taxon>Pisciforma</taxon>
        <taxon>Baetidae</taxon>
        <taxon>Cloeon</taxon>
    </lineage>
</organism>
<evidence type="ECO:0000313" key="4">
    <source>
        <dbReference type="EMBL" id="CAB3380527.1"/>
    </source>
</evidence>
<feature type="compositionally biased region" description="Polar residues" evidence="2">
    <location>
        <begin position="257"/>
        <end position="273"/>
    </location>
</feature>
<reference evidence="4 5" key="1">
    <citation type="submission" date="2020-04" db="EMBL/GenBank/DDBJ databases">
        <authorList>
            <person name="Alioto T."/>
            <person name="Alioto T."/>
            <person name="Gomez Garrido J."/>
        </authorList>
    </citation>
    <scope>NUCLEOTIDE SEQUENCE [LARGE SCALE GENOMIC DNA]</scope>
</reference>
<keyword evidence="5" id="KW-1185">Reference proteome</keyword>
<feature type="region of interest" description="Disordered" evidence="2">
    <location>
        <begin position="352"/>
        <end position="390"/>
    </location>
</feature>
<dbReference type="InterPro" id="IPR013087">
    <property type="entry name" value="Znf_C2H2_type"/>
</dbReference>
<gene>
    <name evidence="4" type="ORF">CLODIP_2_CD09643</name>
</gene>
<dbReference type="OrthoDB" id="4737882at2759"/>
<keyword evidence="1" id="KW-0479">Metal-binding</keyword>
<dbReference type="GO" id="GO:0008270">
    <property type="term" value="F:zinc ion binding"/>
    <property type="evidence" value="ECO:0007669"/>
    <property type="project" value="UniProtKB-KW"/>
</dbReference>
<dbReference type="InterPro" id="IPR036236">
    <property type="entry name" value="Znf_C2H2_sf"/>
</dbReference>
<name>A0A8S1DK55_9INSE</name>
<feature type="region of interest" description="Disordered" evidence="2">
    <location>
        <begin position="188"/>
        <end position="315"/>
    </location>
</feature>
<dbReference type="SUPFAM" id="SSF57667">
    <property type="entry name" value="beta-beta-alpha zinc fingers"/>
    <property type="match status" value="1"/>
</dbReference>
<evidence type="ECO:0000313" key="5">
    <source>
        <dbReference type="Proteomes" id="UP000494165"/>
    </source>
</evidence>
<dbReference type="PROSITE" id="PS00028">
    <property type="entry name" value="ZINC_FINGER_C2H2_1"/>
    <property type="match status" value="1"/>
</dbReference>